<dbReference type="EMBL" id="CP013862">
    <property type="protein sequence ID" value="ALX48963.1"/>
    <property type="molecule type" value="Genomic_DNA"/>
</dbReference>
<evidence type="ECO:0000313" key="3">
    <source>
        <dbReference type="Proteomes" id="UP000050331"/>
    </source>
</evidence>
<proteinExistence type="predicted"/>
<feature type="transmembrane region" description="Helical" evidence="1">
    <location>
        <begin position="89"/>
        <end position="110"/>
    </location>
</feature>
<dbReference type="Proteomes" id="UP000050331">
    <property type="component" value="Chromosome"/>
</dbReference>
<evidence type="ECO:0000313" key="2">
    <source>
        <dbReference type="EMBL" id="ALX48963.1"/>
    </source>
</evidence>
<organism evidence="2 3">
    <name type="scientific">Lentibacillus amyloliquefaciens</name>
    <dbReference type="NCBI Taxonomy" id="1472767"/>
    <lineage>
        <taxon>Bacteria</taxon>
        <taxon>Bacillati</taxon>
        <taxon>Bacillota</taxon>
        <taxon>Bacilli</taxon>
        <taxon>Bacillales</taxon>
        <taxon>Bacillaceae</taxon>
        <taxon>Lentibacillus</taxon>
    </lineage>
</organism>
<accession>A0A0U4F831</accession>
<protein>
    <submittedName>
        <fullName evidence="2">Uncharacterized protein</fullName>
    </submittedName>
</protein>
<name>A0A0U4F831_9BACI</name>
<feature type="transmembrane region" description="Helical" evidence="1">
    <location>
        <begin position="205"/>
        <end position="226"/>
    </location>
</feature>
<dbReference type="RefSeq" id="WP_068445306.1">
    <property type="nucleotide sequence ID" value="NZ_CP013862.1"/>
</dbReference>
<feature type="transmembrane region" description="Helical" evidence="1">
    <location>
        <begin position="48"/>
        <end position="69"/>
    </location>
</feature>
<reference evidence="2 3" key="1">
    <citation type="submission" date="2016-01" db="EMBL/GenBank/DDBJ databases">
        <title>Complete genome sequence of strain Lentibacillus amyloliquefaciens LAM0015T isolated from saline sediment.</title>
        <authorList>
            <person name="Wang J.-L."/>
            <person name="He M.-X."/>
        </authorList>
    </citation>
    <scope>NUCLEOTIDE SEQUENCE [LARGE SCALE GENOMIC DNA]</scope>
    <source>
        <strain evidence="2 3">LAM0015</strain>
    </source>
</reference>
<keyword evidence="1" id="KW-0472">Membrane</keyword>
<keyword evidence="1" id="KW-0812">Transmembrane</keyword>
<dbReference type="KEGG" id="lao:AOX59_10350"/>
<dbReference type="OrthoDB" id="2453726at2"/>
<sequence length="235" mass="26252">MGRQIKELLYFFGSDLRYSLTIFWTILLSILVVSLAFTYFLAGLDNEVTLFTFSLTGPMYVYCAILGFLTVKDSVPFLIKMSATRKNIFVGSGGFFLMLSLAMAIAAAGLQELVMALMNATGVDFFLFLHPAYFLDGTWYTRIVIDTAIMFFFLAAMFMIGLLFYKYGIAGGGSFLGVLLLISLLGIAQGWLIDFVVDVFTGIDLIFFYQLFGIGVVIYGISFLFLRRITTVKVK</sequence>
<feature type="transmembrane region" description="Helical" evidence="1">
    <location>
        <begin position="143"/>
        <end position="165"/>
    </location>
</feature>
<keyword evidence="3" id="KW-1185">Reference proteome</keyword>
<feature type="transmembrane region" description="Helical" evidence="1">
    <location>
        <begin position="172"/>
        <end position="193"/>
    </location>
</feature>
<evidence type="ECO:0000256" key="1">
    <source>
        <dbReference type="SAM" id="Phobius"/>
    </source>
</evidence>
<gene>
    <name evidence="2" type="ORF">AOX59_10350</name>
</gene>
<dbReference type="AlphaFoldDB" id="A0A0U4F831"/>
<keyword evidence="1" id="KW-1133">Transmembrane helix</keyword>
<feature type="transmembrane region" description="Helical" evidence="1">
    <location>
        <begin position="21"/>
        <end position="42"/>
    </location>
</feature>